<name>A0A134CF45_9FIRM</name>
<dbReference type="Pfam" id="PF03544">
    <property type="entry name" value="TonB_C"/>
    <property type="match status" value="1"/>
</dbReference>
<proteinExistence type="inferred from homology"/>
<dbReference type="EMBL" id="LSDT01000043">
    <property type="protein sequence ID" value="KXB90842.1"/>
    <property type="molecule type" value="Genomic_DNA"/>
</dbReference>
<accession>A0A134CF45</accession>
<dbReference type="PANTHER" id="PTHR33446">
    <property type="entry name" value="PROTEIN TONB-RELATED"/>
    <property type="match status" value="1"/>
</dbReference>
<dbReference type="AlphaFoldDB" id="A0A134CF45"/>
<evidence type="ECO:0000256" key="8">
    <source>
        <dbReference type="ARBA" id="ARBA00022989"/>
    </source>
</evidence>
<keyword evidence="7" id="KW-0653">Protein transport</keyword>
<dbReference type="InterPro" id="IPR006260">
    <property type="entry name" value="TonB/TolA_C"/>
</dbReference>
<dbReference type="PROSITE" id="PS52015">
    <property type="entry name" value="TONB_CTD"/>
    <property type="match status" value="1"/>
</dbReference>
<dbReference type="GO" id="GO:0015031">
    <property type="term" value="P:protein transport"/>
    <property type="evidence" value="ECO:0007669"/>
    <property type="project" value="UniProtKB-KW"/>
</dbReference>
<evidence type="ECO:0000256" key="1">
    <source>
        <dbReference type="ARBA" id="ARBA00004383"/>
    </source>
</evidence>
<dbReference type="GO" id="GO:0031992">
    <property type="term" value="F:energy transducer activity"/>
    <property type="evidence" value="ECO:0007669"/>
    <property type="project" value="TreeGrafter"/>
</dbReference>
<dbReference type="Gene3D" id="3.30.1150.10">
    <property type="match status" value="1"/>
</dbReference>
<organism evidence="12 13">
    <name type="scientific">Megasphaera hutchinsoni</name>
    <dbReference type="NCBI Taxonomy" id="1588748"/>
    <lineage>
        <taxon>Bacteria</taxon>
        <taxon>Bacillati</taxon>
        <taxon>Bacillota</taxon>
        <taxon>Negativicutes</taxon>
        <taxon>Veillonellales</taxon>
        <taxon>Veillonellaceae</taxon>
        <taxon>Megasphaera</taxon>
    </lineage>
</organism>
<dbReference type="NCBIfam" id="TIGR01352">
    <property type="entry name" value="tonB_Cterm"/>
    <property type="match status" value="1"/>
</dbReference>
<evidence type="ECO:0000256" key="5">
    <source>
        <dbReference type="ARBA" id="ARBA00022519"/>
    </source>
</evidence>
<sequence>MKRQDFFISLGITMVVHLLLLGIWVYQAGDFPKSDKSAIVSEMTAYVADVPTLVDGGEKGTMRSDRAELTENKGRPTSTATVVKTGTMVIEKKFGKTVAEESVVSSFGQGGVTATGNEMKKNGIEGAVIAPQLVYAPAARYPEKSKQKGITGVVCVHFIVTDRGHVVGDSIRLLSSSGSHELDESAIDAVRKYQFIAAKNEAGNAMSCGVTISVGFRKK</sequence>
<dbReference type="PATRIC" id="fig|1588748.3.peg.887"/>
<evidence type="ECO:0000256" key="4">
    <source>
        <dbReference type="ARBA" id="ARBA00022475"/>
    </source>
</evidence>
<dbReference type="RefSeq" id="WP_062485654.1">
    <property type="nucleotide sequence ID" value="NZ_KQ960952.1"/>
</dbReference>
<dbReference type="Proteomes" id="UP000070160">
    <property type="component" value="Unassembled WGS sequence"/>
</dbReference>
<evidence type="ECO:0000313" key="12">
    <source>
        <dbReference type="EMBL" id="KXB90842.1"/>
    </source>
</evidence>
<keyword evidence="13" id="KW-1185">Reference proteome</keyword>
<comment type="subcellular location">
    <subcellularLocation>
        <location evidence="1">Cell inner membrane</location>
        <topology evidence="1">Single-pass membrane protein</topology>
        <orientation evidence="1">Periplasmic side</orientation>
    </subcellularLocation>
</comment>
<evidence type="ECO:0000256" key="3">
    <source>
        <dbReference type="ARBA" id="ARBA00022448"/>
    </source>
</evidence>
<dbReference type="PANTHER" id="PTHR33446:SF2">
    <property type="entry name" value="PROTEIN TONB"/>
    <property type="match status" value="1"/>
</dbReference>
<reference evidence="13" key="1">
    <citation type="submission" date="2016-01" db="EMBL/GenBank/DDBJ databases">
        <authorList>
            <person name="Mitreva M."/>
            <person name="Pepin K.H."/>
            <person name="Mihindukulasuriya K.A."/>
            <person name="Fulton R."/>
            <person name="Fronick C."/>
            <person name="O'Laughlin M."/>
            <person name="Miner T."/>
            <person name="Herter B."/>
            <person name="Rosa B.A."/>
            <person name="Cordes M."/>
            <person name="Tomlinson C."/>
            <person name="Wollam A."/>
            <person name="Palsikar V.B."/>
            <person name="Mardis E.R."/>
            <person name="Wilson R.K."/>
        </authorList>
    </citation>
    <scope>NUCLEOTIDE SEQUENCE [LARGE SCALE GENOMIC DNA]</scope>
    <source>
        <strain evidence="13">KA00182</strain>
    </source>
</reference>
<dbReference type="STRING" id="1588748.HMPREF3182_00923"/>
<protein>
    <submittedName>
        <fullName evidence="12">TonB family domain protein</fullName>
    </submittedName>
</protein>
<keyword evidence="8 10" id="KW-1133">Transmembrane helix</keyword>
<keyword evidence="4" id="KW-1003">Cell membrane</keyword>
<dbReference type="GO" id="GO:0055085">
    <property type="term" value="P:transmembrane transport"/>
    <property type="evidence" value="ECO:0007669"/>
    <property type="project" value="InterPro"/>
</dbReference>
<dbReference type="InterPro" id="IPR037682">
    <property type="entry name" value="TonB_C"/>
</dbReference>
<feature type="transmembrane region" description="Helical" evidence="10">
    <location>
        <begin position="6"/>
        <end position="26"/>
    </location>
</feature>
<evidence type="ECO:0000259" key="11">
    <source>
        <dbReference type="PROSITE" id="PS52015"/>
    </source>
</evidence>
<keyword evidence="5" id="KW-0997">Cell inner membrane</keyword>
<feature type="domain" description="TonB C-terminal" evidence="11">
    <location>
        <begin position="126"/>
        <end position="219"/>
    </location>
</feature>
<evidence type="ECO:0000313" key="13">
    <source>
        <dbReference type="Proteomes" id="UP000070160"/>
    </source>
</evidence>
<dbReference type="SUPFAM" id="SSF74653">
    <property type="entry name" value="TolA/TonB C-terminal domain"/>
    <property type="match status" value="1"/>
</dbReference>
<dbReference type="InterPro" id="IPR051045">
    <property type="entry name" value="TonB-dependent_transducer"/>
</dbReference>
<evidence type="ECO:0000256" key="7">
    <source>
        <dbReference type="ARBA" id="ARBA00022927"/>
    </source>
</evidence>
<comment type="caution">
    <text evidence="12">The sequence shown here is derived from an EMBL/GenBank/DDBJ whole genome shotgun (WGS) entry which is preliminary data.</text>
</comment>
<dbReference type="GO" id="GO:0098797">
    <property type="term" value="C:plasma membrane protein complex"/>
    <property type="evidence" value="ECO:0007669"/>
    <property type="project" value="TreeGrafter"/>
</dbReference>
<keyword evidence="6 10" id="KW-0812">Transmembrane</keyword>
<evidence type="ECO:0000256" key="9">
    <source>
        <dbReference type="ARBA" id="ARBA00023136"/>
    </source>
</evidence>
<comment type="similarity">
    <text evidence="2">Belongs to the TonB family.</text>
</comment>
<keyword evidence="9 10" id="KW-0472">Membrane</keyword>
<evidence type="ECO:0000256" key="10">
    <source>
        <dbReference type="SAM" id="Phobius"/>
    </source>
</evidence>
<evidence type="ECO:0000256" key="2">
    <source>
        <dbReference type="ARBA" id="ARBA00006555"/>
    </source>
</evidence>
<evidence type="ECO:0000256" key="6">
    <source>
        <dbReference type="ARBA" id="ARBA00022692"/>
    </source>
</evidence>
<keyword evidence="3" id="KW-0813">Transport</keyword>
<gene>
    <name evidence="12" type="ORF">HMPREF3182_00923</name>
</gene>